<accession>A0A3S9UB71</accession>
<evidence type="ECO:0000313" key="2">
    <source>
        <dbReference type="Proteomes" id="UP000287876"/>
    </source>
</evidence>
<evidence type="ECO:0000313" key="1">
    <source>
        <dbReference type="EMBL" id="AZS07560.1"/>
    </source>
</evidence>
<gene>
    <name evidence="1" type="primary">224</name>
    <name evidence="1" type="ORF">PBI_DUKE13_224</name>
</gene>
<dbReference type="EMBL" id="MK279849">
    <property type="protein sequence ID" value="AZS07560.1"/>
    <property type="molecule type" value="Genomic_DNA"/>
</dbReference>
<name>A0A3S9UB71_9CAUD</name>
<protein>
    <submittedName>
        <fullName evidence="1">Uncharacterized protein</fullName>
    </submittedName>
</protein>
<reference evidence="1 2" key="1">
    <citation type="submission" date="2018-12" db="EMBL/GenBank/DDBJ databases">
        <authorList>
            <person name="Betsko A.J."/>
            <person name="Stoner T.H."/>
            <person name="Garlena R.A."/>
            <person name="Russell D.A."/>
            <person name="Pope W.H."/>
            <person name="Jacobs-Sera D."/>
            <person name="Hatfull G.F."/>
        </authorList>
    </citation>
    <scope>NUCLEOTIDE SEQUENCE [LARGE SCALE GENOMIC DNA]</scope>
</reference>
<sequence>MSVTWRIVAKELSADQLRAWLDNHQSAIDAGLNVGQIQRDKAQAFAVELARRT</sequence>
<dbReference type="Proteomes" id="UP000287876">
    <property type="component" value="Segment"/>
</dbReference>
<proteinExistence type="predicted"/>
<organism evidence="1 2">
    <name type="scientific">Mycobacterium phage Duke13</name>
    <dbReference type="NCBI Taxonomy" id="2499038"/>
    <lineage>
        <taxon>Viruses</taxon>
        <taxon>Duplodnaviria</taxon>
        <taxon>Heunggongvirae</taxon>
        <taxon>Uroviricota</taxon>
        <taxon>Caudoviricetes</taxon>
        <taxon>Omegavirus</taxon>
        <taxon>Omegavirus baka</taxon>
    </lineage>
</organism>